<evidence type="ECO:0000313" key="1">
    <source>
        <dbReference type="EMBL" id="GAL68459.1"/>
    </source>
</evidence>
<protein>
    <recommendedName>
        <fullName evidence="3">RND efflux system outer membrane lipoprotein CmeC</fullName>
    </recommendedName>
</protein>
<dbReference type="Proteomes" id="UP000029641">
    <property type="component" value="Unassembled WGS sequence"/>
</dbReference>
<reference evidence="1 2" key="1">
    <citation type="journal article" date="2014" name="Genome Announc.">
        <title>Draft Genome Sequence of Marine Flavobacterium Jejuia pallidilutea Strain 11shimoA1 and Pigmentation Mutants.</title>
        <authorList>
            <person name="Takatani N."/>
            <person name="Nakanishi M."/>
            <person name="Meirelles P."/>
            <person name="Mino S."/>
            <person name="Suda W."/>
            <person name="Oshima K."/>
            <person name="Hattori M."/>
            <person name="Ohkuma M."/>
            <person name="Hosokawa M."/>
            <person name="Miyashita K."/>
            <person name="Thompson F.L."/>
            <person name="Niwa A."/>
            <person name="Sawabe T."/>
            <person name="Sawabe T."/>
        </authorList>
    </citation>
    <scope>NUCLEOTIDE SEQUENCE [LARGE SCALE GENOMIC DNA]</scope>
    <source>
        <strain evidence="1 2">JCM 19301</strain>
    </source>
</reference>
<accession>A0A090VYY9</accession>
<gene>
    <name evidence="1" type="ORF">JCM19301_102</name>
</gene>
<sequence length="53" mass="5890">MRYNEGTTSFLEFLNVQTALFGAQLSASESYKSQLQSVVKLYLALGGGWNQQN</sequence>
<evidence type="ECO:0008006" key="3">
    <source>
        <dbReference type="Google" id="ProtNLM"/>
    </source>
</evidence>
<comment type="caution">
    <text evidence="1">The sequence shown here is derived from an EMBL/GenBank/DDBJ whole genome shotgun (WGS) entry which is preliminary data.</text>
</comment>
<proteinExistence type="predicted"/>
<name>A0A090VYY9_9FLAO</name>
<dbReference type="Gene3D" id="1.20.1600.10">
    <property type="entry name" value="Outer membrane efflux proteins (OEP)"/>
    <property type="match status" value="1"/>
</dbReference>
<evidence type="ECO:0000313" key="2">
    <source>
        <dbReference type="Proteomes" id="UP000029641"/>
    </source>
</evidence>
<organism evidence="1 2">
    <name type="scientific">Jejuia pallidilutea</name>
    <dbReference type="NCBI Taxonomy" id="504487"/>
    <lineage>
        <taxon>Bacteria</taxon>
        <taxon>Pseudomonadati</taxon>
        <taxon>Bacteroidota</taxon>
        <taxon>Flavobacteriia</taxon>
        <taxon>Flavobacteriales</taxon>
        <taxon>Flavobacteriaceae</taxon>
        <taxon>Jejuia</taxon>
    </lineage>
</organism>
<dbReference type="SUPFAM" id="SSF56954">
    <property type="entry name" value="Outer membrane efflux proteins (OEP)"/>
    <property type="match status" value="1"/>
</dbReference>
<dbReference type="EMBL" id="BBNR01000020">
    <property type="protein sequence ID" value="GAL68459.1"/>
    <property type="molecule type" value="Genomic_DNA"/>
</dbReference>
<dbReference type="AlphaFoldDB" id="A0A090VYY9"/>